<accession>A0A9N9CZH7</accession>
<feature type="non-terminal residue" evidence="1">
    <location>
        <position position="1"/>
    </location>
</feature>
<reference evidence="1" key="1">
    <citation type="submission" date="2021-06" db="EMBL/GenBank/DDBJ databases">
        <authorList>
            <person name="Kallberg Y."/>
            <person name="Tangrot J."/>
            <person name="Rosling A."/>
        </authorList>
    </citation>
    <scope>NUCLEOTIDE SEQUENCE</scope>
    <source>
        <strain evidence="1">IA702</strain>
    </source>
</reference>
<protein>
    <submittedName>
        <fullName evidence="1">4511_t:CDS:1</fullName>
    </submittedName>
</protein>
<gene>
    <name evidence="1" type="ORF">POCULU_LOCUS8226</name>
</gene>
<name>A0A9N9CZH7_9GLOM</name>
<evidence type="ECO:0000313" key="1">
    <source>
        <dbReference type="EMBL" id="CAG8616813.1"/>
    </source>
</evidence>
<dbReference type="EMBL" id="CAJVPJ010002251">
    <property type="protein sequence ID" value="CAG8616813.1"/>
    <property type="molecule type" value="Genomic_DNA"/>
</dbReference>
<dbReference type="AlphaFoldDB" id="A0A9N9CZH7"/>
<dbReference type="Proteomes" id="UP000789572">
    <property type="component" value="Unassembled WGS sequence"/>
</dbReference>
<keyword evidence="2" id="KW-1185">Reference proteome</keyword>
<organism evidence="1 2">
    <name type="scientific">Paraglomus occultum</name>
    <dbReference type="NCBI Taxonomy" id="144539"/>
    <lineage>
        <taxon>Eukaryota</taxon>
        <taxon>Fungi</taxon>
        <taxon>Fungi incertae sedis</taxon>
        <taxon>Mucoromycota</taxon>
        <taxon>Glomeromycotina</taxon>
        <taxon>Glomeromycetes</taxon>
        <taxon>Paraglomerales</taxon>
        <taxon>Paraglomeraceae</taxon>
        <taxon>Paraglomus</taxon>
    </lineage>
</organism>
<sequence length="45" mass="5086">LGLEQPMSSGQYLSIDEEMDAKNINDEEIVSLVNLPFSNEEDEIE</sequence>
<proteinExistence type="predicted"/>
<evidence type="ECO:0000313" key="2">
    <source>
        <dbReference type="Proteomes" id="UP000789572"/>
    </source>
</evidence>
<comment type="caution">
    <text evidence="1">The sequence shown here is derived from an EMBL/GenBank/DDBJ whole genome shotgun (WGS) entry which is preliminary data.</text>
</comment>